<keyword evidence="3" id="KW-1185">Reference proteome</keyword>
<dbReference type="Gene3D" id="3.30.70.100">
    <property type="match status" value="1"/>
</dbReference>
<evidence type="ECO:0000313" key="3">
    <source>
        <dbReference type="Proteomes" id="UP000649739"/>
    </source>
</evidence>
<gene>
    <name evidence="2" type="ORF">GCM10010123_28020</name>
</gene>
<comment type="caution">
    <text evidence="2">The sequence shown here is derived from an EMBL/GenBank/DDBJ whole genome shotgun (WGS) entry which is preliminary data.</text>
</comment>
<dbReference type="SUPFAM" id="SSF54909">
    <property type="entry name" value="Dimeric alpha+beta barrel"/>
    <property type="match status" value="1"/>
</dbReference>
<evidence type="ECO:0000313" key="2">
    <source>
        <dbReference type="EMBL" id="GGJ96451.1"/>
    </source>
</evidence>
<accession>A0A8J3FDJ7</accession>
<sequence length="87" mass="9177">MFAEVAVFMSGRPGCLGYTLSRATDAEDRYVNIARWTDAAALRAAVAHPDFAGHVGALRAVAVSESRLYADRLRFRGHGAAEGGGPA</sequence>
<dbReference type="Pfam" id="PF03992">
    <property type="entry name" value="ABM"/>
    <property type="match status" value="1"/>
</dbReference>
<dbReference type="InterPro" id="IPR011008">
    <property type="entry name" value="Dimeric_a/b-barrel"/>
</dbReference>
<feature type="domain" description="ABM" evidence="1">
    <location>
        <begin position="2"/>
        <end position="52"/>
    </location>
</feature>
<proteinExistence type="predicted"/>
<dbReference type="Proteomes" id="UP000649739">
    <property type="component" value="Unassembled WGS sequence"/>
</dbReference>
<evidence type="ECO:0000259" key="1">
    <source>
        <dbReference type="Pfam" id="PF03992"/>
    </source>
</evidence>
<reference evidence="2" key="1">
    <citation type="journal article" date="2014" name="Int. J. Syst. Evol. Microbiol.">
        <title>Complete genome sequence of Corynebacterium casei LMG S-19264T (=DSM 44701T), isolated from a smear-ripened cheese.</title>
        <authorList>
            <consortium name="US DOE Joint Genome Institute (JGI-PGF)"/>
            <person name="Walter F."/>
            <person name="Albersmeier A."/>
            <person name="Kalinowski J."/>
            <person name="Ruckert C."/>
        </authorList>
    </citation>
    <scope>NUCLEOTIDE SEQUENCE</scope>
    <source>
        <strain evidence="2">JCM 3090</strain>
    </source>
</reference>
<reference evidence="2" key="2">
    <citation type="submission" date="2020-09" db="EMBL/GenBank/DDBJ databases">
        <authorList>
            <person name="Sun Q."/>
            <person name="Ohkuma M."/>
        </authorList>
    </citation>
    <scope>NUCLEOTIDE SEQUENCE</scope>
    <source>
        <strain evidence="2">JCM 3090</strain>
    </source>
</reference>
<dbReference type="AlphaFoldDB" id="A0A8J3FDJ7"/>
<organism evidence="2 3">
    <name type="scientific">Pilimelia anulata</name>
    <dbReference type="NCBI Taxonomy" id="53371"/>
    <lineage>
        <taxon>Bacteria</taxon>
        <taxon>Bacillati</taxon>
        <taxon>Actinomycetota</taxon>
        <taxon>Actinomycetes</taxon>
        <taxon>Micromonosporales</taxon>
        <taxon>Micromonosporaceae</taxon>
        <taxon>Pilimelia</taxon>
    </lineage>
</organism>
<name>A0A8J3FDJ7_9ACTN</name>
<dbReference type="InterPro" id="IPR007138">
    <property type="entry name" value="ABM_dom"/>
</dbReference>
<protein>
    <recommendedName>
        <fullName evidence="1">ABM domain-containing protein</fullName>
    </recommendedName>
</protein>
<dbReference type="EMBL" id="BMQB01000005">
    <property type="protein sequence ID" value="GGJ96451.1"/>
    <property type="molecule type" value="Genomic_DNA"/>
</dbReference>